<dbReference type="PIRSF" id="PIRSF002849">
    <property type="entry name" value="AAA_ATPase_chaperone_MoxR_prd"/>
    <property type="match status" value="1"/>
</dbReference>
<dbReference type="Pfam" id="PF17863">
    <property type="entry name" value="AAA_lid_2"/>
    <property type="match status" value="1"/>
</dbReference>
<sequence>MIEVKNDYIKRILDGLDSLIIGQEELKTVLILSLLTEGNLLIEGPVGVGKTVTAKVFSMLIGGEFKRIQMTSDLLPSDILGTPFYNIKDGSWSIKKGPIFANVVFIDELNRAPARTQSALLQAMQEKEVTIENTIFKLPSPFMVIATQVPYPEGTYTLPYVEIDRFSYGIEVDLPSKEDEIRILDISYLTDNPDVKPVITPEKALELTKVVKEVKVSDEVKEYIVSLISSLREDKDLMYKLSVRASISLYRASKAIAFLDSRNFVIPDDVKFVFPYVVYHRIVLKPESAIEKNKKEKIKAILESVKVPK</sequence>
<evidence type="ECO:0000313" key="4">
    <source>
        <dbReference type="Proteomes" id="UP000245638"/>
    </source>
</evidence>
<dbReference type="Gene3D" id="3.40.50.300">
    <property type="entry name" value="P-loop containing nucleotide triphosphate hydrolases"/>
    <property type="match status" value="1"/>
</dbReference>
<dbReference type="EMBL" id="QEFD01000064">
    <property type="protein sequence ID" value="PVU76823.1"/>
    <property type="molecule type" value="Genomic_DNA"/>
</dbReference>
<dbReference type="InterPro" id="IPR011703">
    <property type="entry name" value="ATPase_AAA-3"/>
</dbReference>
<dbReference type="InterPro" id="IPR041628">
    <property type="entry name" value="ChlI/MoxR_AAA_lid"/>
</dbReference>
<dbReference type="GO" id="GO:0016887">
    <property type="term" value="F:ATP hydrolysis activity"/>
    <property type="evidence" value="ECO:0007669"/>
    <property type="project" value="InterPro"/>
</dbReference>
<evidence type="ECO:0000259" key="2">
    <source>
        <dbReference type="Pfam" id="PF17863"/>
    </source>
</evidence>
<dbReference type="InterPro" id="IPR050764">
    <property type="entry name" value="CbbQ/NirQ/NorQ/GpvN"/>
</dbReference>
<proteinExistence type="predicted"/>
<feature type="domain" description="ChlI/MoxR AAA lid" evidence="2">
    <location>
        <begin position="232"/>
        <end position="297"/>
    </location>
</feature>
<feature type="domain" description="ATPase AAA-3" evidence="1">
    <location>
        <begin position="40"/>
        <end position="166"/>
    </location>
</feature>
<dbReference type="AlphaFoldDB" id="A0A2T9X9Q6"/>
<organism evidence="3 4">
    <name type="scientific">Acidianus hospitalis</name>
    <dbReference type="NCBI Taxonomy" id="563177"/>
    <lineage>
        <taxon>Archaea</taxon>
        <taxon>Thermoproteota</taxon>
        <taxon>Thermoprotei</taxon>
        <taxon>Sulfolobales</taxon>
        <taxon>Sulfolobaceae</taxon>
        <taxon>Acidianus</taxon>
    </lineage>
</organism>
<protein>
    <submittedName>
        <fullName evidence="3">MoxR family ATPase</fullName>
    </submittedName>
</protein>
<reference evidence="3 4" key="1">
    <citation type="journal article" date="2015" name="Appl. Environ. Microbiol.">
        <title>Nanoarchaeota, Their Sulfolobales Host, and Nanoarchaeota Virus Distribution across Yellowstone National Park Hot Springs.</title>
        <authorList>
            <person name="Munson-McGee J.H."/>
            <person name="Field E.K."/>
            <person name="Bateson M."/>
            <person name="Rooney C."/>
            <person name="Stepanauskas R."/>
            <person name="Young M.J."/>
        </authorList>
    </citation>
    <scope>NUCLEOTIDE SEQUENCE [LARGE SCALE GENOMIC DNA]</scope>
    <source>
        <strain evidence="3">SCGC AC-742_N10</strain>
    </source>
</reference>
<accession>A0A2T9X9Q6</accession>
<dbReference type="Proteomes" id="UP000245638">
    <property type="component" value="Unassembled WGS sequence"/>
</dbReference>
<evidence type="ECO:0000313" key="3">
    <source>
        <dbReference type="EMBL" id="PVU76823.1"/>
    </source>
</evidence>
<dbReference type="Gene3D" id="1.10.8.80">
    <property type="entry name" value="Magnesium chelatase subunit I, C-Terminal domain"/>
    <property type="match status" value="1"/>
</dbReference>
<name>A0A2T9X9Q6_9CREN</name>
<dbReference type="PANTHER" id="PTHR42759">
    <property type="entry name" value="MOXR FAMILY PROTEIN"/>
    <property type="match status" value="1"/>
</dbReference>
<dbReference type="CDD" id="cd00009">
    <property type="entry name" value="AAA"/>
    <property type="match status" value="1"/>
</dbReference>
<evidence type="ECO:0000259" key="1">
    <source>
        <dbReference type="Pfam" id="PF07726"/>
    </source>
</evidence>
<dbReference type="GO" id="GO:0005524">
    <property type="term" value="F:ATP binding"/>
    <property type="evidence" value="ECO:0007669"/>
    <property type="project" value="InterPro"/>
</dbReference>
<dbReference type="PANTHER" id="PTHR42759:SF1">
    <property type="entry name" value="MAGNESIUM-CHELATASE SUBUNIT CHLD"/>
    <property type="match status" value="1"/>
</dbReference>
<comment type="caution">
    <text evidence="3">The sequence shown here is derived from an EMBL/GenBank/DDBJ whole genome shotgun (WGS) entry which is preliminary data.</text>
</comment>
<dbReference type="SUPFAM" id="SSF52540">
    <property type="entry name" value="P-loop containing nucleoside triphosphate hydrolases"/>
    <property type="match status" value="1"/>
</dbReference>
<gene>
    <name evidence="3" type="ORF">DDW13_02070</name>
</gene>
<dbReference type="Pfam" id="PF07726">
    <property type="entry name" value="AAA_3"/>
    <property type="match status" value="1"/>
</dbReference>
<dbReference type="InterPro" id="IPR027417">
    <property type="entry name" value="P-loop_NTPase"/>
</dbReference>